<reference evidence="1 2" key="1">
    <citation type="submission" date="2019-05" db="EMBL/GenBank/DDBJ databases">
        <title>Genome-based reclassification of Lactobacillus casei as Lactobacillus casei subsp. casei. subsp.nov., description of Lactobacillus casei subsp. zeae subsp. nov., and emended description of Lactobacillus casei.</title>
        <authorList>
            <person name="Huang C.-H."/>
        </authorList>
    </citation>
    <scope>NUCLEOTIDE SEQUENCE [LARGE SCALE GENOMIC DNA]</scope>
    <source>
        <strain evidence="1 2">CRBIP24.58</strain>
    </source>
</reference>
<name>A0A5R8LKW0_LACZE</name>
<dbReference type="Proteomes" id="UP000307781">
    <property type="component" value="Unassembled WGS sequence"/>
</dbReference>
<proteinExistence type="predicted"/>
<dbReference type="InterPro" id="IPR035958">
    <property type="entry name" value="SecB-like_sf"/>
</dbReference>
<evidence type="ECO:0000313" key="2">
    <source>
        <dbReference type="Proteomes" id="UP000307781"/>
    </source>
</evidence>
<evidence type="ECO:0000313" key="1">
    <source>
        <dbReference type="EMBL" id="TLF37838.1"/>
    </source>
</evidence>
<dbReference type="AlphaFoldDB" id="A0A5R8LKW0"/>
<protein>
    <submittedName>
        <fullName evidence="1">Uncharacterized protein</fullName>
    </submittedName>
</protein>
<dbReference type="EMBL" id="VBWN01000023">
    <property type="protein sequence ID" value="TLF37838.1"/>
    <property type="molecule type" value="Genomic_DNA"/>
</dbReference>
<dbReference type="Gene3D" id="3.10.420.10">
    <property type="entry name" value="SecB-like"/>
    <property type="match status" value="1"/>
</dbReference>
<dbReference type="RefSeq" id="WP_003582208.1">
    <property type="nucleotide sequence ID" value="NZ_CP074379.1"/>
</dbReference>
<comment type="caution">
    <text evidence="1">The sequence shown here is derived from an EMBL/GenBank/DDBJ whole genome shotgun (WGS) entry which is preliminary data.</text>
</comment>
<gene>
    <name evidence="1" type="ORF">FEI14_15145</name>
</gene>
<dbReference type="SUPFAM" id="SSF54611">
    <property type="entry name" value="SecB-like"/>
    <property type="match status" value="1"/>
</dbReference>
<organism evidence="1 2">
    <name type="scientific">Lacticaseibacillus zeae</name>
    <name type="common">Lactobacillus zeae</name>
    <dbReference type="NCBI Taxonomy" id="57037"/>
    <lineage>
        <taxon>Bacteria</taxon>
        <taxon>Bacillati</taxon>
        <taxon>Bacillota</taxon>
        <taxon>Bacilli</taxon>
        <taxon>Lactobacillales</taxon>
        <taxon>Lactobacillaceae</taxon>
        <taxon>Lacticaseibacillus</taxon>
    </lineage>
</organism>
<sequence>MSQEEETKAVVALIKANRDQAQVGIDTLINKNAVAIFYPYVRALVSGITNASNEYPALILPTINVSQILGEHSTDLETSD</sequence>
<accession>A0A5R8LKW0</accession>